<accession>A0ABN1JBT7</accession>
<dbReference type="PANTHER" id="PTHR33692:SF1">
    <property type="entry name" value="RIBOSOME MATURATION FACTOR RIMM"/>
    <property type="match status" value="1"/>
</dbReference>
<evidence type="ECO:0000313" key="9">
    <source>
        <dbReference type="Proteomes" id="UP001501510"/>
    </source>
</evidence>
<keyword evidence="3 5" id="KW-0698">rRNA processing</keyword>
<dbReference type="InterPro" id="IPR002676">
    <property type="entry name" value="RimM_N"/>
</dbReference>
<evidence type="ECO:0000256" key="5">
    <source>
        <dbReference type="HAMAP-Rule" id="MF_00014"/>
    </source>
</evidence>
<dbReference type="InterPro" id="IPR036976">
    <property type="entry name" value="RimM_N_sf"/>
</dbReference>
<dbReference type="Gene3D" id="2.40.30.60">
    <property type="entry name" value="RimM"/>
    <property type="match status" value="1"/>
</dbReference>
<dbReference type="SUPFAM" id="SSF50346">
    <property type="entry name" value="PRC-barrel domain"/>
    <property type="match status" value="1"/>
</dbReference>
<comment type="function">
    <text evidence="5">An accessory protein needed during the final step in the assembly of 30S ribosomal subunit, possibly for assembly of the head region. Essential for efficient processing of 16S rRNA. May be needed both before and after RbfA during the maturation of 16S rRNA. It has affinity for free ribosomal 30S subunits but not for 70S ribosomes.</text>
</comment>
<dbReference type="NCBIfam" id="TIGR02273">
    <property type="entry name" value="16S_RimM"/>
    <property type="match status" value="1"/>
</dbReference>
<dbReference type="InterPro" id="IPR009000">
    <property type="entry name" value="Transl_B-barrel_sf"/>
</dbReference>
<dbReference type="InterPro" id="IPR011033">
    <property type="entry name" value="PRC_barrel-like_sf"/>
</dbReference>
<feature type="domain" description="RimM N-terminal" evidence="6">
    <location>
        <begin position="7"/>
        <end position="83"/>
    </location>
</feature>
<evidence type="ECO:0000259" key="6">
    <source>
        <dbReference type="Pfam" id="PF01782"/>
    </source>
</evidence>
<proteinExistence type="inferred from homology"/>
<dbReference type="HAMAP" id="MF_00014">
    <property type="entry name" value="Ribosome_mat_RimM"/>
    <property type="match status" value="1"/>
</dbReference>
<dbReference type="EMBL" id="BAAACG010000006">
    <property type="protein sequence ID" value="GAA0734899.1"/>
    <property type="molecule type" value="Genomic_DNA"/>
</dbReference>
<organism evidence="8 9">
    <name type="scientific">Clostridium oceanicum</name>
    <dbReference type="NCBI Taxonomy" id="1543"/>
    <lineage>
        <taxon>Bacteria</taxon>
        <taxon>Bacillati</taxon>
        <taxon>Bacillota</taxon>
        <taxon>Clostridia</taxon>
        <taxon>Eubacteriales</taxon>
        <taxon>Clostridiaceae</taxon>
        <taxon>Clostridium</taxon>
    </lineage>
</organism>
<protein>
    <recommendedName>
        <fullName evidence="5">Ribosome maturation factor RimM</fullName>
    </recommendedName>
</protein>
<dbReference type="SUPFAM" id="SSF50447">
    <property type="entry name" value="Translation proteins"/>
    <property type="match status" value="1"/>
</dbReference>
<evidence type="ECO:0000256" key="2">
    <source>
        <dbReference type="ARBA" id="ARBA00022517"/>
    </source>
</evidence>
<name>A0ABN1JBT7_9CLOT</name>
<dbReference type="Pfam" id="PF24986">
    <property type="entry name" value="PRC_RimM"/>
    <property type="match status" value="1"/>
</dbReference>
<evidence type="ECO:0000256" key="3">
    <source>
        <dbReference type="ARBA" id="ARBA00022552"/>
    </source>
</evidence>
<reference evidence="8 9" key="1">
    <citation type="journal article" date="2019" name="Int. J. Syst. Evol. Microbiol.">
        <title>The Global Catalogue of Microorganisms (GCM) 10K type strain sequencing project: providing services to taxonomists for standard genome sequencing and annotation.</title>
        <authorList>
            <consortium name="The Broad Institute Genomics Platform"/>
            <consortium name="The Broad Institute Genome Sequencing Center for Infectious Disease"/>
            <person name="Wu L."/>
            <person name="Ma J."/>
        </authorList>
    </citation>
    <scope>NUCLEOTIDE SEQUENCE [LARGE SCALE GENOMIC DNA]</scope>
    <source>
        <strain evidence="8 9">JCM 1407</strain>
    </source>
</reference>
<dbReference type="RefSeq" id="WP_343759067.1">
    <property type="nucleotide sequence ID" value="NZ_BAAACG010000006.1"/>
</dbReference>
<dbReference type="Pfam" id="PF01782">
    <property type="entry name" value="RimM"/>
    <property type="match status" value="1"/>
</dbReference>
<evidence type="ECO:0000256" key="4">
    <source>
        <dbReference type="ARBA" id="ARBA00023186"/>
    </source>
</evidence>
<feature type="domain" description="Ribosome maturation factor RimM PRC barrel" evidence="7">
    <location>
        <begin position="96"/>
        <end position="157"/>
    </location>
</feature>
<dbReference type="InterPro" id="IPR011961">
    <property type="entry name" value="RimM"/>
</dbReference>
<comment type="domain">
    <text evidence="5">The PRC barrel domain binds ribosomal protein uS19.</text>
</comment>
<comment type="subcellular location">
    <subcellularLocation>
        <location evidence="5">Cytoplasm</location>
    </subcellularLocation>
</comment>
<sequence>MKDFISIGQIVNTHGIKGEVKVYPLTDDTKRFKKLKKVYIDGEERNILSCKLKPTTVVLKIEGIDSIEEGNKYRNKYLEVERENAVNLPEGRYFVIDIIGCSVVDTNGENIGKVYDVMETGSNDVYVVKGEKEILIPAIEYVVTNIDIENKLITIKPLEMWQ</sequence>
<evidence type="ECO:0000256" key="1">
    <source>
        <dbReference type="ARBA" id="ARBA00022490"/>
    </source>
</evidence>
<keyword evidence="2 5" id="KW-0690">Ribosome biogenesis</keyword>
<dbReference type="PANTHER" id="PTHR33692">
    <property type="entry name" value="RIBOSOME MATURATION FACTOR RIMM"/>
    <property type="match status" value="1"/>
</dbReference>
<dbReference type="Gene3D" id="2.30.30.240">
    <property type="entry name" value="PRC-barrel domain"/>
    <property type="match status" value="1"/>
</dbReference>
<evidence type="ECO:0000259" key="7">
    <source>
        <dbReference type="Pfam" id="PF24986"/>
    </source>
</evidence>
<keyword evidence="1 5" id="KW-0963">Cytoplasm</keyword>
<evidence type="ECO:0000313" key="8">
    <source>
        <dbReference type="EMBL" id="GAA0734899.1"/>
    </source>
</evidence>
<comment type="caution">
    <text evidence="8">The sequence shown here is derived from an EMBL/GenBank/DDBJ whole genome shotgun (WGS) entry which is preliminary data.</text>
</comment>
<dbReference type="InterPro" id="IPR056792">
    <property type="entry name" value="PRC_RimM"/>
</dbReference>
<comment type="similarity">
    <text evidence="5">Belongs to the RimM family.</text>
</comment>
<gene>
    <name evidence="5 8" type="primary">rimM</name>
    <name evidence="8" type="ORF">GCM10008906_07710</name>
</gene>
<keyword evidence="4 5" id="KW-0143">Chaperone</keyword>
<comment type="subunit">
    <text evidence="5">Binds ribosomal protein uS19.</text>
</comment>
<dbReference type="Proteomes" id="UP001501510">
    <property type="component" value="Unassembled WGS sequence"/>
</dbReference>
<keyword evidence="9" id="KW-1185">Reference proteome</keyword>